<dbReference type="EMBL" id="FMYE01000004">
    <property type="protein sequence ID" value="SDB75768.1"/>
    <property type="molecule type" value="Genomic_DNA"/>
</dbReference>
<accession>A0A1G6G1D0</accession>
<dbReference type="PROSITE" id="PS51257">
    <property type="entry name" value="PROKAR_LIPOPROTEIN"/>
    <property type="match status" value="1"/>
</dbReference>
<name>A0A1G6G1D0_BACOV</name>
<gene>
    <name evidence="1" type="ORF">SAMN05192581_100410</name>
</gene>
<evidence type="ECO:0000313" key="2">
    <source>
        <dbReference type="Proteomes" id="UP000183670"/>
    </source>
</evidence>
<evidence type="ECO:0000313" key="1">
    <source>
        <dbReference type="EMBL" id="SDB75768.1"/>
    </source>
</evidence>
<dbReference type="Proteomes" id="UP000183670">
    <property type="component" value="Unassembled WGS sequence"/>
</dbReference>
<dbReference type="AlphaFoldDB" id="A0A1G6G1D0"/>
<protein>
    <submittedName>
        <fullName evidence="1">Uncharacterized protein</fullName>
    </submittedName>
</protein>
<organism evidence="1 2">
    <name type="scientific">Bacteroides ovatus</name>
    <dbReference type="NCBI Taxonomy" id="28116"/>
    <lineage>
        <taxon>Bacteria</taxon>
        <taxon>Pseudomonadati</taxon>
        <taxon>Bacteroidota</taxon>
        <taxon>Bacteroidia</taxon>
        <taxon>Bacteroidales</taxon>
        <taxon>Bacteroidaceae</taxon>
        <taxon>Bacteroides</taxon>
    </lineage>
</organism>
<dbReference type="RefSeq" id="WP_074556770.1">
    <property type="nucleotide sequence ID" value="NZ_FMYE01000004.1"/>
</dbReference>
<reference evidence="1 2" key="1">
    <citation type="submission" date="2016-10" db="EMBL/GenBank/DDBJ databases">
        <authorList>
            <person name="de Groot N.N."/>
        </authorList>
    </citation>
    <scope>NUCLEOTIDE SEQUENCE [LARGE SCALE GENOMIC DNA]</scope>
    <source>
        <strain evidence="1 2">NLAE-zl-C500</strain>
    </source>
</reference>
<sequence>MKKEQIIKSMLFLIIPFLTISCDGNGLMEYEESMLRQGDAQQGLLSDGASDNTCMVNLNLFTKPYFDYQYNTGDNVDECYVYIDGQKPFEYISLKGNENVGCNLPISFGKHRIKLNIEIDNGKSYIYPIELCNALVTLKNGEASTVLYDRVILRRGDSSVTNSAFTVEFDVYFPYTENNDYTLDITLGFYDETYDDGSSGPYVNGNVSVNTYYQWRSIFEPARPTDIDFVLGIVYNSTQKEYCYKGYCEQEFSIDRNGMAVNNVSWHKMVRLPNGDDIGYKLYLITGIWAKLQSNIDTMIGETEVSWYSAYYRVEWDDGEYSEWYPIDELDESSVGIDATIDYYPNIEIVCFNTKEIQDAYASQWGIVPYN</sequence>
<proteinExistence type="predicted"/>